<dbReference type="Proteomes" id="UP001420932">
    <property type="component" value="Unassembled WGS sequence"/>
</dbReference>
<accession>A0AAP0IFA7</accession>
<gene>
    <name evidence="2" type="ORF">Syun_021170</name>
</gene>
<organism evidence="2 3">
    <name type="scientific">Stephania yunnanensis</name>
    <dbReference type="NCBI Taxonomy" id="152371"/>
    <lineage>
        <taxon>Eukaryota</taxon>
        <taxon>Viridiplantae</taxon>
        <taxon>Streptophyta</taxon>
        <taxon>Embryophyta</taxon>
        <taxon>Tracheophyta</taxon>
        <taxon>Spermatophyta</taxon>
        <taxon>Magnoliopsida</taxon>
        <taxon>Ranunculales</taxon>
        <taxon>Menispermaceae</taxon>
        <taxon>Menispermoideae</taxon>
        <taxon>Cissampelideae</taxon>
        <taxon>Stephania</taxon>
    </lineage>
</organism>
<feature type="compositionally biased region" description="Polar residues" evidence="1">
    <location>
        <begin position="47"/>
        <end position="63"/>
    </location>
</feature>
<evidence type="ECO:0000313" key="3">
    <source>
        <dbReference type="Proteomes" id="UP001420932"/>
    </source>
</evidence>
<feature type="compositionally biased region" description="Polar residues" evidence="1">
    <location>
        <begin position="22"/>
        <end position="31"/>
    </location>
</feature>
<sequence length="63" mass="7273">MIPGDAHLEDYVSSRSHKHDSNAQPMSKQRLNLSTLDLRSLGREVESNNMHDFYQNMQGNEKN</sequence>
<feature type="region of interest" description="Disordered" evidence="1">
    <location>
        <begin position="1"/>
        <end position="31"/>
    </location>
</feature>
<keyword evidence="3" id="KW-1185">Reference proteome</keyword>
<dbReference type="EMBL" id="JBBNAF010000009">
    <property type="protein sequence ID" value="KAK9114373.1"/>
    <property type="molecule type" value="Genomic_DNA"/>
</dbReference>
<feature type="compositionally biased region" description="Basic and acidic residues" evidence="1">
    <location>
        <begin position="1"/>
        <end position="12"/>
    </location>
</feature>
<evidence type="ECO:0000313" key="2">
    <source>
        <dbReference type="EMBL" id="KAK9114373.1"/>
    </source>
</evidence>
<evidence type="ECO:0000256" key="1">
    <source>
        <dbReference type="SAM" id="MobiDB-lite"/>
    </source>
</evidence>
<feature type="region of interest" description="Disordered" evidence="1">
    <location>
        <begin position="43"/>
        <end position="63"/>
    </location>
</feature>
<proteinExistence type="predicted"/>
<reference evidence="2 3" key="1">
    <citation type="submission" date="2024-01" db="EMBL/GenBank/DDBJ databases">
        <title>Genome assemblies of Stephania.</title>
        <authorList>
            <person name="Yang L."/>
        </authorList>
    </citation>
    <scope>NUCLEOTIDE SEQUENCE [LARGE SCALE GENOMIC DNA]</scope>
    <source>
        <strain evidence="2">YNDBR</strain>
        <tissue evidence="2">Leaf</tissue>
    </source>
</reference>
<protein>
    <submittedName>
        <fullName evidence="2">Uncharacterized protein</fullName>
    </submittedName>
</protein>
<dbReference type="AlphaFoldDB" id="A0AAP0IFA7"/>
<comment type="caution">
    <text evidence="2">The sequence shown here is derived from an EMBL/GenBank/DDBJ whole genome shotgun (WGS) entry which is preliminary data.</text>
</comment>
<name>A0AAP0IFA7_9MAGN</name>